<comment type="caution">
    <text evidence="1">The sequence shown here is derived from an EMBL/GenBank/DDBJ whole genome shotgun (WGS) entry which is preliminary data.</text>
</comment>
<protein>
    <submittedName>
        <fullName evidence="1">Uncharacterized protein</fullName>
    </submittedName>
</protein>
<evidence type="ECO:0000313" key="1">
    <source>
        <dbReference type="EMBL" id="MFC4746395.1"/>
    </source>
</evidence>
<proteinExistence type="predicted"/>
<sequence length="98" mass="11006">MKPSGFTYELRVNQAGEYLDVRGNTVTLKAGDVWKYGETSSGMSRYSDKTLKDMVPGGVKMFPIFFGNQVEIKVQEKIMIYAHAMLHGSLPPGNKIFR</sequence>
<dbReference type="RefSeq" id="WP_213254333.1">
    <property type="nucleotide sequence ID" value="NZ_JAGYWA010000001.1"/>
</dbReference>
<name>A0ABV9PBS1_9FLAO</name>
<organism evidence="1 2">
    <name type="scientific">Flavobacterium branchiicola</name>
    <dbReference type="NCBI Taxonomy" id="1114875"/>
    <lineage>
        <taxon>Bacteria</taxon>
        <taxon>Pseudomonadati</taxon>
        <taxon>Bacteroidota</taxon>
        <taxon>Flavobacteriia</taxon>
        <taxon>Flavobacteriales</taxon>
        <taxon>Flavobacteriaceae</taxon>
        <taxon>Flavobacterium</taxon>
    </lineage>
</organism>
<gene>
    <name evidence="1" type="ORF">ACFO5S_03000</name>
</gene>
<evidence type="ECO:0000313" key="2">
    <source>
        <dbReference type="Proteomes" id="UP001595935"/>
    </source>
</evidence>
<accession>A0ABV9PBS1</accession>
<keyword evidence="2" id="KW-1185">Reference proteome</keyword>
<reference evidence="2" key="1">
    <citation type="journal article" date="2019" name="Int. J. Syst. Evol. Microbiol.">
        <title>The Global Catalogue of Microorganisms (GCM) 10K type strain sequencing project: providing services to taxonomists for standard genome sequencing and annotation.</title>
        <authorList>
            <consortium name="The Broad Institute Genomics Platform"/>
            <consortium name="The Broad Institute Genome Sequencing Center for Infectious Disease"/>
            <person name="Wu L."/>
            <person name="Ma J."/>
        </authorList>
    </citation>
    <scope>NUCLEOTIDE SEQUENCE [LARGE SCALE GENOMIC DNA]</scope>
    <source>
        <strain evidence="2">WYCCWR 13023</strain>
    </source>
</reference>
<dbReference type="EMBL" id="JBHSGV010000001">
    <property type="protein sequence ID" value="MFC4746395.1"/>
    <property type="molecule type" value="Genomic_DNA"/>
</dbReference>
<dbReference type="Proteomes" id="UP001595935">
    <property type="component" value="Unassembled WGS sequence"/>
</dbReference>